<protein>
    <recommendedName>
        <fullName evidence="2">EMC1 first beta-propeller domain-containing protein</fullName>
    </recommendedName>
</protein>
<keyword evidence="1" id="KW-0732">Signal</keyword>
<proteinExistence type="predicted"/>
<dbReference type="Gene3D" id="2.130.10.10">
    <property type="entry name" value="YVTN repeat-like/Quinoprotein amine dehydrogenase"/>
    <property type="match status" value="1"/>
</dbReference>
<dbReference type="InterPro" id="IPR011047">
    <property type="entry name" value="Quinoprotein_ADH-like_sf"/>
</dbReference>
<dbReference type="InterPro" id="IPR058545">
    <property type="entry name" value="Beta-prop_EMC1_1st"/>
</dbReference>
<accession>A0A8C4QK75</accession>
<evidence type="ECO:0000259" key="2">
    <source>
        <dbReference type="Pfam" id="PF25293"/>
    </source>
</evidence>
<keyword evidence="4" id="KW-1185">Reference proteome</keyword>
<dbReference type="GO" id="GO:0034975">
    <property type="term" value="P:protein folding in endoplasmic reticulum"/>
    <property type="evidence" value="ECO:0007669"/>
    <property type="project" value="TreeGrafter"/>
</dbReference>
<organism evidence="3 4">
    <name type="scientific">Eptatretus burgeri</name>
    <name type="common">Inshore hagfish</name>
    <dbReference type="NCBI Taxonomy" id="7764"/>
    <lineage>
        <taxon>Eukaryota</taxon>
        <taxon>Metazoa</taxon>
        <taxon>Chordata</taxon>
        <taxon>Craniata</taxon>
        <taxon>Vertebrata</taxon>
        <taxon>Cyclostomata</taxon>
        <taxon>Myxini</taxon>
        <taxon>Myxiniformes</taxon>
        <taxon>Myxinidae</taxon>
        <taxon>Eptatretinae</taxon>
        <taxon>Eptatretus</taxon>
    </lineage>
</organism>
<dbReference type="Pfam" id="PF25293">
    <property type="entry name" value="Beta-prop_EMC1_N"/>
    <property type="match status" value="1"/>
</dbReference>
<dbReference type="Ensembl" id="ENSEBUT00000016355.1">
    <property type="protein sequence ID" value="ENSEBUP00000015779.1"/>
    <property type="gene ID" value="ENSEBUG00000009926.1"/>
</dbReference>
<sequence>MAAYMPRLGLEVPRKAFLLLLVLNLAGFSAALYEDQAGKFDWRQQYVGRVATARWEGQTGPARRLLLATNHHLVAALNPRNGHLLWRQQLPNQEGPLNFFLHQGSATVTVSGRLARAWDLALGVLAWETLLPPGRVQGALLLGNDPHHLVVLQMKTVTLLTLTGGHISWSVTLPDSVAWEAMLSAQAKSLYVIGRSADGYVTSLSLELDDGSSVDKTMTTAPAGLSSLVKECAPYEATSLVCLPHTSSLPNHLYLIPLSSSSNLLSSNVSLASLGLVPELSSAGAVLWGVSEAWERFGGRAWGSKSLILRLGPKAFVLLGFNNGNVTVLKEFEQTDLVQLVAVGPGLSTVVTLTQKNSTAYSTSLISGESGLRFVDSAMTFNVETALKTVDKVRKPEHTKAPLDGQCPSVWWPCTYLLPHFT</sequence>
<evidence type="ECO:0000313" key="4">
    <source>
        <dbReference type="Proteomes" id="UP000694388"/>
    </source>
</evidence>
<feature type="domain" description="EMC1 first beta-propeller" evidence="2">
    <location>
        <begin position="31"/>
        <end position="393"/>
    </location>
</feature>
<dbReference type="AlphaFoldDB" id="A0A8C4QK75"/>
<dbReference type="InterPro" id="IPR015943">
    <property type="entry name" value="WD40/YVTN_repeat-like_dom_sf"/>
</dbReference>
<feature type="chain" id="PRO_5034088347" description="EMC1 first beta-propeller domain-containing protein" evidence="1">
    <location>
        <begin position="32"/>
        <end position="422"/>
    </location>
</feature>
<name>A0A8C4QK75_EPTBU</name>
<reference evidence="3" key="2">
    <citation type="submission" date="2025-09" db="UniProtKB">
        <authorList>
            <consortium name="Ensembl"/>
        </authorList>
    </citation>
    <scope>IDENTIFICATION</scope>
</reference>
<evidence type="ECO:0000313" key="3">
    <source>
        <dbReference type="Ensembl" id="ENSEBUP00000015779.1"/>
    </source>
</evidence>
<dbReference type="PANTHER" id="PTHR21573">
    <property type="entry name" value="ER MEMBRANE PROTEIN COMPLEX SUBUNIT 1"/>
    <property type="match status" value="1"/>
</dbReference>
<feature type="signal peptide" evidence="1">
    <location>
        <begin position="1"/>
        <end position="31"/>
    </location>
</feature>
<dbReference type="InterPro" id="IPR026895">
    <property type="entry name" value="EMC1"/>
</dbReference>
<dbReference type="SUPFAM" id="SSF50998">
    <property type="entry name" value="Quinoprotein alcohol dehydrogenase-like"/>
    <property type="match status" value="1"/>
</dbReference>
<dbReference type="GeneTree" id="ENSGT00390000002461"/>
<reference evidence="3" key="1">
    <citation type="submission" date="2025-08" db="UniProtKB">
        <authorList>
            <consortium name="Ensembl"/>
        </authorList>
    </citation>
    <scope>IDENTIFICATION</scope>
</reference>
<evidence type="ECO:0000256" key="1">
    <source>
        <dbReference type="SAM" id="SignalP"/>
    </source>
</evidence>
<dbReference type="Proteomes" id="UP000694388">
    <property type="component" value="Unplaced"/>
</dbReference>
<dbReference type="GO" id="GO:0072546">
    <property type="term" value="C:EMC complex"/>
    <property type="evidence" value="ECO:0007669"/>
    <property type="project" value="InterPro"/>
</dbReference>
<dbReference type="PANTHER" id="PTHR21573:SF0">
    <property type="entry name" value="ER MEMBRANE PROTEIN COMPLEX SUBUNIT 1"/>
    <property type="match status" value="1"/>
</dbReference>